<reference evidence="1" key="1">
    <citation type="submission" date="2019-04" db="EMBL/GenBank/DDBJ databases">
        <title>Evolution of Biomass-Degrading Anaerobic Consortia Revealed by Metagenomics.</title>
        <authorList>
            <person name="Peng X."/>
        </authorList>
    </citation>
    <scope>NUCLEOTIDE SEQUENCE</scope>
    <source>
        <strain evidence="1">SIG240</strain>
    </source>
</reference>
<evidence type="ECO:0008006" key="3">
    <source>
        <dbReference type="Google" id="ProtNLM"/>
    </source>
</evidence>
<organism evidence="1 2">
    <name type="scientific">Selenomonas ruminantium</name>
    <dbReference type="NCBI Taxonomy" id="971"/>
    <lineage>
        <taxon>Bacteria</taxon>
        <taxon>Bacillati</taxon>
        <taxon>Bacillota</taxon>
        <taxon>Negativicutes</taxon>
        <taxon>Selenomonadales</taxon>
        <taxon>Selenomonadaceae</taxon>
        <taxon>Selenomonas</taxon>
    </lineage>
</organism>
<accession>A0A927WVQ8</accession>
<gene>
    <name evidence="1" type="ORF">E7201_10740</name>
</gene>
<sequence length="150" mass="16538">MITYSSKNRPVLKNCPLCGRLYADTGSGACQKCYNAYRDYELEVKKFVEANPNCSARDIVKNTGAPLAVASKMIQSGQFAMNGKVAYPCSRCGKLIKAGVYCSECQQAIQQATANANRMAKERERFHTNKKKESGKKSTGLNILKILRGK</sequence>
<evidence type="ECO:0000313" key="1">
    <source>
        <dbReference type="EMBL" id="MBE6093618.1"/>
    </source>
</evidence>
<protein>
    <recommendedName>
        <fullName evidence="3">Flagellar operon protein TIGR03826</fullName>
    </recommendedName>
</protein>
<proteinExistence type="predicted"/>
<name>A0A927WVQ8_SELRU</name>
<comment type="caution">
    <text evidence="1">The sequence shown here is derived from an EMBL/GenBank/DDBJ whole genome shotgun (WGS) entry which is preliminary data.</text>
</comment>
<evidence type="ECO:0000313" key="2">
    <source>
        <dbReference type="Proteomes" id="UP000761380"/>
    </source>
</evidence>
<dbReference type="AlphaFoldDB" id="A0A927WVQ8"/>
<dbReference type="EMBL" id="SVBY01000110">
    <property type="protein sequence ID" value="MBE6093618.1"/>
    <property type="molecule type" value="Genomic_DNA"/>
</dbReference>
<dbReference type="Proteomes" id="UP000761380">
    <property type="component" value="Unassembled WGS sequence"/>
</dbReference>